<dbReference type="Pfam" id="PF05032">
    <property type="entry name" value="Spo12"/>
    <property type="match status" value="1"/>
</dbReference>
<evidence type="ECO:0000313" key="2">
    <source>
        <dbReference type="EMBL" id="CAE0282982.1"/>
    </source>
</evidence>
<keyword evidence="1" id="KW-0378">Hydrolase</keyword>
<dbReference type="InterPro" id="IPR029001">
    <property type="entry name" value="ITPase-like_fam"/>
</dbReference>
<dbReference type="SUPFAM" id="SSF52972">
    <property type="entry name" value="ITPase-like"/>
    <property type="match status" value="1"/>
</dbReference>
<reference evidence="2" key="1">
    <citation type="submission" date="2021-01" db="EMBL/GenBank/DDBJ databases">
        <authorList>
            <person name="Corre E."/>
            <person name="Pelletier E."/>
            <person name="Niang G."/>
            <person name="Scheremetjew M."/>
            <person name="Finn R."/>
            <person name="Kale V."/>
            <person name="Holt S."/>
            <person name="Cochrane G."/>
            <person name="Meng A."/>
            <person name="Brown T."/>
            <person name="Cohen L."/>
        </authorList>
    </citation>
    <scope>NUCLEOTIDE SEQUENCE</scope>
    <source>
        <strain evidence="2">CCAP 955/1</strain>
    </source>
</reference>
<dbReference type="PANTHER" id="PTHR43213:SF4">
    <property type="entry name" value="7-METHYL-GTP PYROPHOSPHATASE"/>
    <property type="match status" value="1"/>
</dbReference>
<organism evidence="2">
    <name type="scientific">Spumella elongata</name>
    <dbReference type="NCBI Taxonomy" id="89044"/>
    <lineage>
        <taxon>Eukaryota</taxon>
        <taxon>Sar</taxon>
        <taxon>Stramenopiles</taxon>
        <taxon>Ochrophyta</taxon>
        <taxon>Chrysophyceae</taxon>
        <taxon>Chromulinales</taxon>
        <taxon>Chromulinaceae</taxon>
        <taxon>Spumella</taxon>
    </lineage>
</organism>
<proteinExistence type="inferred from homology"/>
<evidence type="ECO:0008006" key="3">
    <source>
        <dbReference type="Google" id="ProtNLM"/>
    </source>
</evidence>
<dbReference type="HAMAP" id="MF_00528">
    <property type="entry name" value="Maf"/>
    <property type="match status" value="1"/>
</dbReference>
<dbReference type="PANTHER" id="PTHR43213">
    <property type="entry name" value="BIFUNCTIONAL DTTP/UTP PYROPHOSPHATASE/METHYLTRANSFERASE PROTEIN-RELATED"/>
    <property type="match status" value="1"/>
</dbReference>
<name>A0A7S3M630_9STRA</name>
<evidence type="ECO:0000256" key="1">
    <source>
        <dbReference type="ARBA" id="ARBA00022801"/>
    </source>
</evidence>
<dbReference type="GO" id="GO:0047429">
    <property type="term" value="F:nucleoside triphosphate diphosphatase activity"/>
    <property type="evidence" value="ECO:0007669"/>
    <property type="project" value="InterPro"/>
</dbReference>
<protein>
    <recommendedName>
        <fullName evidence="3">Maf-like protein</fullName>
    </recommendedName>
</protein>
<dbReference type="Pfam" id="PF02545">
    <property type="entry name" value="Maf"/>
    <property type="match status" value="1"/>
</dbReference>
<sequence>MSATPPRPSSPTDNLMSPCSKSLFGSKKNLNKLIRPASIRQDFSLAAQVQPQPCPAHNMKLIFGTSSACRKNVIDALKWDYEQICADIDEKAIRHDDPMEMPVLIAKAKAEAIMEKERMQTWTEPAVLLTFDQIVLHRTNVREKPESRAEAVEYLSSYSGDAVSTVSAVVVTHIPSGIQMSSIDIATVYWRDISSEVVERVVDRGEVMSSAGGFLIEDEDLNGLIKGIDRPVDSVMGMPVDLTKRLIKDVLLTVANLGTEEHKSSRK</sequence>
<dbReference type="EMBL" id="HBIC01023693">
    <property type="protein sequence ID" value="CAE0282982.1"/>
    <property type="molecule type" value="Transcribed_RNA"/>
</dbReference>
<dbReference type="InterPro" id="IPR003697">
    <property type="entry name" value="Maf-like"/>
</dbReference>
<gene>
    <name evidence="2" type="ORF">SELO1098_LOCUS11816</name>
</gene>
<dbReference type="Gene3D" id="3.90.950.10">
    <property type="match status" value="1"/>
</dbReference>
<dbReference type="InterPro" id="IPR007727">
    <property type="entry name" value="Spo12"/>
</dbReference>
<dbReference type="AlphaFoldDB" id="A0A7S3M630"/>
<accession>A0A7S3M630</accession>